<evidence type="ECO:0000313" key="5">
    <source>
        <dbReference type="EMBL" id="GAA0771330.1"/>
    </source>
</evidence>
<keyword evidence="1" id="KW-1003">Cell membrane</keyword>
<dbReference type="Gene3D" id="3.10.310.30">
    <property type="match status" value="1"/>
</dbReference>
<dbReference type="Pfam" id="PF24898">
    <property type="entry name" value="GGDEF_GdpP"/>
    <property type="match status" value="1"/>
</dbReference>
<dbReference type="InterPro" id="IPR001667">
    <property type="entry name" value="DDH_dom"/>
</dbReference>
<dbReference type="EMBL" id="BAAACI010000005">
    <property type="protein sequence ID" value="GAA0771330.1"/>
    <property type="molecule type" value="Genomic_DNA"/>
</dbReference>
<dbReference type="PIRSF" id="PIRSF026583">
    <property type="entry name" value="YybT"/>
    <property type="match status" value="1"/>
</dbReference>
<dbReference type="InterPro" id="IPR014528">
    <property type="entry name" value="GdpP/PdeA"/>
</dbReference>
<dbReference type="PANTHER" id="PTHR47618:SF2">
    <property type="entry name" value="CYCLIC-DI-AMP PHOSPHODIESTERASE GDPP"/>
    <property type="match status" value="1"/>
</dbReference>
<dbReference type="SUPFAM" id="SSF64182">
    <property type="entry name" value="DHH phosphoesterases"/>
    <property type="match status" value="1"/>
</dbReference>
<keyword evidence="2" id="KW-0812">Transmembrane</keyword>
<dbReference type="Gene3D" id="3.30.450.20">
    <property type="entry name" value="PAS domain"/>
    <property type="match status" value="1"/>
</dbReference>
<comment type="function">
    <text evidence="1">Has phosphodiesterase (PDE) activity against cyclic-di-AMP (c-di-AMP).</text>
</comment>
<protein>
    <recommendedName>
        <fullName evidence="1">Cyclic-di-AMP phosphodiesterase</fullName>
        <ecNumber evidence="1">3.1.4.-</ecNumber>
    </recommendedName>
</protein>
<feature type="domain" description="DDH" evidence="3">
    <location>
        <begin position="353"/>
        <end position="508"/>
    </location>
</feature>
<dbReference type="InterPro" id="IPR038763">
    <property type="entry name" value="DHH_sf"/>
</dbReference>
<dbReference type="Gene3D" id="3.90.1640.10">
    <property type="entry name" value="inorganic pyrophosphatase (n-terminal core)"/>
    <property type="match status" value="1"/>
</dbReference>
<dbReference type="PANTHER" id="PTHR47618">
    <property type="entry name" value="BIFUNCTIONAL OLIGORIBONUCLEASE AND PAP PHOSPHATASE NRNA"/>
    <property type="match status" value="1"/>
</dbReference>
<evidence type="ECO:0000313" key="6">
    <source>
        <dbReference type="Proteomes" id="UP001501047"/>
    </source>
</evidence>
<dbReference type="Pfam" id="PF02272">
    <property type="entry name" value="DHHA1"/>
    <property type="match status" value="1"/>
</dbReference>
<dbReference type="InterPro" id="IPR003156">
    <property type="entry name" value="DHHA1_dom"/>
</dbReference>
<dbReference type="Pfam" id="PF01368">
    <property type="entry name" value="DHH"/>
    <property type="match status" value="1"/>
</dbReference>
<reference evidence="5 6" key="1">
    <citation type="journal article" date="2019" name="Int. J. Syst. Evol. Microbiol.">
        <title>The Global Catalogue of Microorganisms (GCM) 10K type strain sequencing project: providing services to taxonomists for standard genome sequencing and annotation.</title>
        <authorList>
            <consortium name="The Broad Institute Genomics Platform"/>
            <consortium name="The Broad Institute Genome Sequencing Center for Infectious Disease"/>
            <person name="Wu L."/>
            <person name="Ma J."/>
        </authorList>
    </citation>
    <scope>NUCLEOTIDE SEQUENCE [LARGE SCALE GENOMIC DNA]</scope>
    <source>
        <strain evidence="5 6">JCM 1417</strain>
    </source>
</reference>
<name>A0ABN1KMM5_CLOSU</name>
<keyword evidence="2" id="KW-1133">Transmembrane helix</keyword>
<comment type="similarity">
    <text evidence="1">Belongs to the GdpP/PdeA phosphodiesterase family.</text>
</comment>
<feature type="domain" description="DHHA1" evidence="4">
    <location>
        <begin position="571"/>
        <end position="660"/>
    </location>
</feature>
<evidence type="ECO:0000256" key="2">
    <source>
        <dbReference type="SAM" id="Phobius"/>
    </source>
</evidence>
<dbReference type="Proteomes" id="UP001501047">
    <property type="component" value="Unassembled WGS sequence"/>
</dbReference>
<feature type="transmembrane region" description="Helical" evidence="2">
    <location>
        <begin position="12"/>
        <end position="32"/>
    </location>
</feature>
<comment type="catalytic activity">
    <reaction evidence="1">
        <text>3',3'-c-di-AMP + H2O = 5'-O-phosphonoadenylyl-(3'-&gt;5')-adenosine + H(+)</text>
        <dbReference type="Rhea" id="RHEA:54420"/>
        <dbReference type="ChEBI" id="CHEBI:15377"/>
        <dbReference type="ChEBI" id="CHEBI:15378"/>
        <dbReference type="ChEBI" id="CHEBI:71500"/>
        <dbReference type="ChEBI" id="CHEBI:138171"/>
    </reaction>
</comment>
<comment type="subcellular location">
    <subcellularLocation>
        <location evidence="1">Cell membrane</location>
    </subcellularLocation>
</comment>
<dbReference type="InterPro" id="IPR051319">
    <property type="entry name" value="Oligoribo/pAp-PDE_c-di-AMP_PDE"/>
</dbReference>
<feature type="transmembrane region" description="Helical" evidence="2">
    <location>
        <begin position="38"/>
        <end position="56"/>
    </location>
</feature>
<proteinExistence type="inferred from homology"/>
<evidence type="ECO:0000259" key="3">
    <source>
        <dbReference type="Pfam" id="PF01368"/>
    </source>
</evidence>
<dbReference type="EC" id="3.1.4.-" evidence="1"/>
<keyword evidence="1 2" id="KW-0472">Membrane</keyword>
<accession>A0ABN1KMM5</accession>
<evidence type="ECO:0000259" key="4">
    <source>
        <dbReference type="Pfam" id="PF02272"/>
    </source>
</evidence>
<comment type="caution">
    <text evidence="5">The sequence shown here is derived from an EMBL/GenBank/DDBJ whole genome shotgun (WGS) entry which is preliminary data.</text>
</comment>
<gene>
    <name evidence="5" type="ORF">GCM10008908_15230</name>
</gene>
<keyword evidence="1" id="KW-0378">Hydrolase</keyword>
<evidence type="ECO:0000256" key="1">
    <source>
        <dbReference type="PIRNR" id="PIRNR026583"/>
    </source>
</evidence>
<sequence length="664" mass="74962">MNKENFNEILFNFIKNKICITILVILLVVFFITGKLIISNMLLIIYVALLLYTIFYNSKKDNFSNKIENITYKVDTIKSTAFSNVPFPTLFLLENGEVIWYNKSLALRLENNDIVGKNIKEIIKELNIKLALEGKKSEYKNVIFRDRIYDIYISIIQDYEINEGNNLMIISFDDITDNINLINQINETKESVMLIEVDNLDDVIKTTEEGLRPQLIADIDRTINNYANSLKALIRKYSSNKYVLTTKDANIEAEMNKKFDILDTIREVSSGNKLTVTLSIGVGRGGENPAENHEFATIAKDLALGRGGDQCVVKSFEKVSFYGGKTKEVEKRTKVRARVIGHALLELINESSNVVIMGHHNPDMDCLGAAIGMYSTIRSLNKECYIVMDEPHDAVQYMLDRLDEDENYKDTFININAVKNIKNDKSLLILVDVHNESYVLSMEVVNYFSRIVIIDHHRKTKDFIQGTMLSYVETYASSTSELITELIQYMVEKPKLREVEAVALLAGICLDTKNFCFKTGVRTFEAAAFLRRLGADTVDVKRIFSEALDIYITRADIIKTAKVKRGIAVAKCPPEISNSVLPAQAADELLNITGIQASFVIAKIEEGTYISGRSLGEINVQVILEYLGGGGHLTMAAARIKNTNQDEAEELLNDAIEKYLRKGE</sequence>
<keyword evidence="6" id="KW-1185">Reference proteome</keyword>
<dbReference type="RefSeq" id="WP_343825215.1">
    <property type="nucleotide sequence ID" value="NZ_BAAACI010000005.1"/>
</dbReference>
<organism evidence="5 6">
    <name type="scientific">Clostridium subterminale</name>
    <dbReference type="NCBI Taxonomy" id="1550"/>
    <lineage>
        <taxon>Bacteria</taxon>
        <taxon>Bacillati</taxon>
        <taxon>Bacillota</taxon>
        <taxon>Clostridia</taxon>
        <taxon>Eubacteriales</taxon>
        <taxon>Clostridiaceae</taxon>
        <taxon>Clostridium</taxon>
    </lineage>
</organism>